<dbReference type="AlphaFoldDB" id="A0A9Q1J6R7"/>
<protein>
    <recommendedName>
        <fullName evidence="1">Reverse transcriptase domain-containing protein</fullName>
    </recommendedName>
</protein>
<proteinExistence type="predicted"/>
<dbReference type="CDD" id="cd01650">
    <property type="entry name" value="RT_nLTR_like"/>
    <property type="match status" value="1"/>
</dbReference>
<sequence length="272" mass="29942">MTWPPTTLCWQPSQLQPHQLKPNFSSLKLMHVYLIHVNSFLPSPPCSSPLHPLHPPPSLQMNSFTHPVTPHIPHTEPITTLSSFKILEDSDVLQLVTRHRATTCALDPIPSAVLQSIFAELLPYLSSITNTSLICGRVPAALKTARVTPLLKKPSLDPSDVKNYRPVSLLPFLSKTIERAVLNQLSVFLHQNNLLDPHQSGFRTGHYTETALLAVTEALATARASSHSSVLILLDLSAAFDTVNHKLLISTLAEMGISGTALSWLRRGYLLV</sequence>
<dbReference type="InterPro" id="IPR043502">
    <property type="entry name" value="DNA/RNA_pol_sf"/>
</dbReference>
<dbReference type="InterPro" id="IPR000477">
    <property type="entry name" value="RT_dom"/>
</dbReference>
<feature type="domain" description="Reverse transcriptase" evidence="1">
    <location>
        <begin position="131"/>
        <end position="272"/>
    </location>
</feature>
<dbReference type="OrthoDB" id="10060997at2759"/>
<dbReference type="Pfam" id="PF00078">
    <property type="entry name" value="RVT_1"/>
    <property type="match status" value="1"/>
</dbReference>
<organism evidence="2 3">
    <name type="scientific">Synaphobranchus kaupii</name>
    <name type="common">Kaup's arrowtooth eel</name>
    <dbReference type="NCBI Taxonomy" id="118154"/>
    <lineage>
        <taxon>Eukaryota</taxon>
        <taxon>Metazoa</taxon>
        <taxon>Chordata</taxon>
        <taxon>Craniata</taxon>
        <taxon>Vertebrata</taxon>
        <taxon>Euteleostomi</taxon>
        <taxon>Actinopterygii</taxon>
        <taxon>Neopterygii</taxon>
        <taxon>Teleostei</taxon>
        <taxon>Anguilliformes</taxon>
        <taxon>Synaphobranchidae</taxon>
        <taxon>Synaphobranchus</taxon>
    </lineage>
</organism>
<comment type="caution">
    <text evidence="2">The sequence shown here is derived from an EMBL/GenBank/DDBJ whole genome shotgun (WGS) entry which is preliminary data.</text>
</comment>
<evidence type="ECO:0000259" key="1">
    <source>
        <dbReference type="PROSITE" id="PS50878"/>
    </source>
</evidence>
<reference evidence="2" key="1">
    <citation type="journal article" date="2023" name="Science">
        <title>Genome structures resolve the early diversification of teleost fishes.</title>
        <authorList>
            <person name="Parey E."/>
            <person name="Louis A."/>
            <person name="Montfort J."/>
            <person name="Bouchez O."/>
            <person name="Roques C."/>
            <person name="Iampietro C."/>
            <person name="Lluch J."/>
            <person name="Castinel A."/>
            <person name="Donnadieu C."/>
            <person name="Desvignes T."/>
            <person name="Floi Bucao C."/>
            <person name="Jouanno E."/>
            <person name="Wen M."/>
            <person name="Mejri S."/>
            <person name="Dirks R."/>
            <person name="Jansen H."/>
            <person name="Henkel C."/>
            <person name="Chen W.J."/>
            <person name="Zahm M."/>
            <person name="Cabau C."/>
            <person name="Klopp C."/>
            <person name="Thompson A.W."/>
            <person name="Robinson-Rechavi M."/>
            <person name="Braasch I."/>
            <person name="Lecointre G."/>
            <person name="Bobe J."/>
            <person name="Postlethwait J.H."/>
            <person name="Berthelot C."/>
            <person name="Roest Crollius H."/>
            <person name="Guiguen Y."/>
        </authorList>
    </citation>
    <scope>NUCLEOTIDE SEQUENCE</scope>
    <source>
        <strain evidence="2">WJC10195</strain>
    </source>
</reference>
<name>A0A9Q1J6R7_SYNKA</name>
<keyword evidence="3" id="KW-1185">Reference proteome</keyword>
<evidence type="ECO:0000313" key="2">
    <source>
        <dbReference type="EMBL" id="KAJ8369348.1"/>
    </source>
</evidence>
<dbReference type="PROSITE" id="PS50878">
    <property type="entry name" value="RT_POL"/>
    <property type="match status" value="1"/>
</dbReference>
<gene>
    <name evidence="2" type="ORF">SKAU_G00093760</name>
</gene>
<evidence type="ECO:0000313" key="3">
    <source>
        <dbReference type="Proteomes" id="UP001152622"/>
    </source>
</evidence>
<dbReference type="PANTHER" id="PTHR33332">
    <property type="entry name" value="REVERSE TRANSCRIPTASE DOMAIN-CONTAINING PROTEIN"/>
    <property type="match status" value="1"/>
</dbReference>
<dbReference type="SUPFAM" id="SSF56672">
    <property type="entry name" value="DNA/RNA polymerases"/>
    <property type="match status" value="1"/>
</dbReference>
<dbReference type="EMBL" id="JAINUF010000003">
    <property type="protein sequence ID" value="KAJ8369348.1"/>
    <property type="molecule type" value="Genomic_DNA"/>
</dbReference>
<dbReference type="Proteomes" id="UP001152622">
    <property type="component" value="Chromosome 3"/>
</dbReference>
<accession>A0A9Q1J6R7</accession>